<feature type="domain" description="Mce/MlaD" evidence="8">
    <location>
        <begin position="649"/>
        <end position="737"/>
    </location>
</feature>
<feature type="domain" description="Mce/MlaD" evidence="8">
    <location>
        <begin position="278"/>
        <end position="369"/>
    </location>
</feature>
<keyword evidence="3" id="KW-0997">Cell inner membrane</keyword>
<evidence type="ECO:0000256" key="7">
    <source>
        <dbReference type="SAM" id="Phobius"/>
    </source>
</evidence>
<dbReference type="Pfam" id="PF02470">
    <property type="entry name" value="MlaD"/>
    <property type="match status" value="6"/>
</dbReference>
<reference evidence="9 10" key="1">
    <citation type="submission" date="2020-08" db="EMBL/GenBank/DDBJ databases">
        <title>Genomic Encyclopedia of Type Strains, Phase IV (KMG-IV): sequencing the most valuable type-strain genomes for metagenomic binning, comparative biology and taxonomic classification.</title>
        <authorList>
            <person name="Goeker M."/>
        </authorList>
    </citation>
    <scope>NUCLEOTIDE SEQUENCE [LARGE SCALE GENOMIC DNA]</scope>
    <source>
        <strain evidence="9 10">DSM 28570</strain>
    </source>
</reference>
<sequence length="903" mass="98120">MTPETPVIRRRRGIPSIWIIPLVALAICGWLLYSSYRDAGILITIYFDEANGITPGKTQVMSKGIPIGLVQEVHPDIDRQRVRTIVKMDKESESYLVKDTLFWIVRPELSAARIQGLDTIFSGSYIGIQVGVDKKQGRTFTGLNTAPPVPGSAPGLHISLHAATLGSIQIGTGVYYRNIEIGSVQGYRLQEDDSVLINLFIEPDYADIVREQSRFCNASGVSVAGKLPNLKVQVESLASLLKGGILLQTPEQLKNSPPAGNGQVFRLYKDLEEANYGIPMTLTLSSAIDIVEGDTKVMYRGIEAGFVKEIRINDDERKTVTAHILLDPRTELILREDTIFWLVKPEITPAGVNNLRTLVTGPHITFKPGGGKYRDHFEILPEPPADEPLRPGMTLVLTTNEAVSFSPQSPVLYKKIQVGEVVAIDLDPRGNGIRTTVFVYEPYLRLINRNSIFWQQSGVEADANLSGVRIRTGPLAEIFTGSINFTTPKSTAAGAKAVEKDHVFRLFASYAEAIQTIPALQQPGLSVRLSTPDPGSLRVGSPLLFKGIAIGKVIGFEVDGKREDVMIDCLIDIEHADIVKGNTRFYNLSGIEISGSLDGLTMRTGSLQSIVYGGIGLLSMPGSGPARKATIFPLYSNVQNALHAGDVVIQVTFDEPVDRLKVGSPLRYKGIDIGAVIKLAFTPNLQAVVADIRMDPKFMPLFRTATQIWVEEPEVSISGINNPGAIVFGPYITFKPGRGDLARTFVALAAPPPPYSISGKGLNIVLETRNLGSLTPGSPVAYRQVRIGKVTGFTLSPTFQKVYVAVAIEPQFRHIIKENTKFWNSSGASFSAGLFSGIHLETESLETIVRGGIALATPDEGGGAVTTGHHFLLHDKAEPAWLTWTPDLSGRTTAGQQTTGTVR</sequence>
<feature type="domain" description="Mce/MlaD" evidence="8">
    <location>
        <begin position="155"/>
        <end position="214"/>
    </location>
</feature>
<evidence type="ECO:0000256" key="6">
    <source>
        <dbReference type="ARBA" id="ARBA00023136"/>
    </source>
</evidence>
<gene>
    <name evidence="9" type="ORF">HNQ81_002379</name>
</gene>
<feature type="transmembrane region" description="Helical" evidence="7">
    <location>
        <begin position="12"/>
        <end position="33"/>
    </location>
</feature>
<feature type="domain" description="Mce/MlaD" evidence="8">
    <location>
        <begin position="392"/>
        <end position="452"/>
    </location>
</feature>
<keyword evidence="4 7" id="KW-0812">Transmembrane</keyword>
<evidence type="ECO:0000256" key="4">
    <source>
        <dbReference type="ARBA" id="ARBA00022692"/>
    </source>
</evidence>
<dbReference type="RefSeq" id="WP_183351478.1">
    <property type="nucleotide sequence ID" value="NZ_JACHEO010000013.1"/>
</dbReference>
<dbReference type="Proteomes" id="UP000539642">
    <property type="component" value="Unassembled WGS sequence"/>
</dbReference>
<comment type="caution">
    <text evidence="9">The sequence shown here is derived from an EMBL/GenBank/DDBJ whole genome shotgun (WGS) entry which is preliminary data.</text>
</comment>
<dbReference type="PANTHER" id="PTHR30462:SF0">
    <property type="entry name" value="INTERMEMBRANE TRANSPORT PROTEIN YEBT"/>
    <property type="match status" value="1"/>
</dbReference>
<keyword evidence="2" id="KW-1003">Cell membrane</keyword>
<accession>A0A840UUY7</accession>
<dbReference type="PANTHER" id="PTHR30462">
    <property type="entry name" value="INTERMEMBRANE TRANSPORT PROTEIN PQIB-RELATED"/>
    <property type="match status" value="1"/>
</dbReference>
<dbReference type="InterPro" id="IPR003399">
    <property type="entry name" value="Mce/MlaD"/>
</dbReference>
<name>A0A840UUY7_9BACT</name>
<evidence type="ECO:0000256" key="5">
    <source>
        <dbReference type="ARBA" id="ARBA00022989"/>
    </source>
</evidence>
<evidence type="ECO:0000256" key="1">
    <source>
        <dbReference type="ARBA" id="ARBA00004533"/>
    </source>
</evidence>
<protein>
    <submittedName>
        <fullName evidence="9">Paraquat-inducible protein B</fullName>
    </submittedName>
</protein>
<keyword evidence="5 7" id="KW-1133">Transmembrane helix</keyword>
<dbReference type="InterPro" id="IPR051800">
    <property type="entry name" value="PqiA-PqiB_transport"/>
</dbReference>
<dbReference type="GO" id="GO:0005886">
    <property type="term" value="C:plasma membrane"/>
    <property type="evidence" value="ECO:0007669"/>
    <property type="project" value="UniProtKB-SubCell"/>
</dbReference>
<organism evidence="9 10">
    <name type="scientific">Desulfoprunum benzoelyticum</name>
    <dbReference type="NCBI Taxonomy" id="1506996"/>
    <lineage>
        <taxon>Bacteria</taxon>
        <taxon>Pseudomonadati</taxon>
        <taxon>Thermodesulfobacteriota</taxon>
        <taxon>Desulfobulbia</taxon>
        <taxon>Desulfobulbales</taxon>
        <taxon>Desulfobulbaceae</taxon>
        <taxon>Desulfoprunum</taxon>
    </lineage>
</organism>
<dbReference type="EMBL" id="JACHEO010000013">
    <property type="protein sequence ID" value="MBB5348643.1"/>
    <property type="molecule type" value="Genomic_DNA"/>
</dbReference>
<feature type="domain" description="Mce/MlaD" evidence="8">
    <location>
        <begin position="40"/>
        <end position="130"/>
    </location>
</feature>
<feature type="domain" description="Mce/MlaD" evidence="8">
    <location>
        <begin position="761"/>
        <end position="821"/>
    </location>
</feature>
<dbReference type="AlphaFoldDB" id="A0A840UUY7"/>
<evidence type="ECO:0000313" key="10">
    <source>
        <dbReference type="Proteomes" id="UP000539642"/>
    </source>
</evidence>
<proteinExistence type="predicted"/>
<comment type="subcellular location">
    <subcellularLocation>
        <location evidence="1">Cell inner membrane</location>
    </subcellularLocation>
</comment>
<keyword evidence="6 7" id="KW-0472">Membrane</keyword>
<evidence type="ECO:0000256" key="3">
    <source>
        <dbReference type="ARBA" id="ARBA00022519"/>
    </source>
</evidence>
<keyword evidence="10" id="KW-1185">Reference proteome</keyword>
<evidence type="ECO:0000313" key="9">
    <source>
        <dbReference type="EMBL" id="MBB5348643.1"/>
    </source>
</evidence>
<evidence type="ECO:0000259" key="8">
    <source>
        <dbReference type="Pfam" id="PF02470"/>
    </source>
</evidence>
<evidence type="ECO:0000256" key="2">
    <source>
        <dbReference type="ARBA" id="ARBA00022475"/>
    </source>
</evidence>